<feature type="compositionally biased region" description="Low complexity" evidence="1">
    <location>
        <begin position="403"/>
        <end position="415"/>
    </location>
</feature>
<sequence>MEHGQQGAESVGAMLSSIAAALREFGEKLDEVALRVDGDRGVETRLARLEAWAFRAGQDISDTEPDRAAHREHRPAHRDRIPAPEAPARLAREPGVRHPLPDAFHPTDSEPTAQRPIPDLNSIRDPHISGPATFSAPESFTASETFTAPESSAPHAAGVAITPDLGASRSGTGAVAKGPEPAESAVGPANSHESPMNKVNETASRGTRREPGFAAIRTATAGISAGRDATEATGRRSVTAQFAHSAATDPETDNPGSTMRDTAAIATRRGAADLREIRPDQGSTTAQFGHPAGAIGTAAGLDVDEGNPPQRDSVGGSGEREATGGREPTAGFVDANIQFVHPEARDPRTATNGRHSPERENTAAHFDQPRAIAGHAAASDSTATSPGRRSSRQDGTGLAEYPATAAHFSAESAASRHGSSEHSAENGSVTRRGVTSERPAAGFASRHSTHEPTADGSDTIGRPAMEREISAESNYSARHFAEHGATLDPIGPTEPSATTERDSGLVAEQALDIAGRGSTPGSTSHSAEFGAAVDQFARLDPVDGAPIGADSASNLARNNSGGQGSPSDIVEHRTHTERLVRADLSSNAATGPETPARALQSSGNTPRRHLENSAGAGHALSTGPDATAAPDEVNPRFAERLSPAKQFATWEESGRLSDYDASAGRTPSAGRNGADSHPGREVSGGRTLESHPVFGQAVGSSGNGSGSDLPAGHPTEFASGLHDIAREPGTDSGYAQSLVSQASNGQIGSHATAADPAEMPNAADRPAKHDSSVSDPIDRHPGADPRLAAVLNNGSIPRDVRDLIAGISATQSGNRNGLSGNPDDRHSTAGQAPNPGPRLSGPKIRDSSGFHDQPTPPRHSEPDYENGATPRSLGLTGQSGRTGDPARAQHTSYEDFRTGEPDQPLPAPNGNALTGSRHAGEHDSQVDKLQAMLDELKRAADIPLGSADIFGPATDPGIARRPPEPRRLSGPPPRLDPPNA</sequence>
<keyword evidence="3" id="KW-1185">Reference proteome</keyword>
<feature type="compositionally biased region" description="Basic and acidic residues" evidence="1">
    <location>
        <begin position="765"/>
        <end position="783"/>
    </location>
</feature>
<dbReference type="RefSeq" id="WP_120042972.1">
    <property type="nucleotide sequence ID" value="NZ_QZFU01000024.1"/>
</dbReference>
<feature type="compositionally biased region" description="Polar residues" evidence="1">
    <location>
        <begin position="136"/>
        <end position="150"/>
    </location>
</feature>
<feature type="region of interest" description="Disordered" evidence="1">
    <location>
        <begin position="542"/>
        <end position="795"/>
    </location>
</feature>
<feature type="compositionally biased region" description="Pro residues" evidence="1">
    <location>
        <begin position="970"/>
        <end position="980"/>
    </location>
</feature>
<feature type="compositionally biased region" description="Basic and acidic residues" evidence="1">
    <location>
        <begin position="90"/>
        <end position="108"/>
    </location>
</feature>
<protein>
    <submittedName>
        <fullName evidence="2">Uncharacterized protein</fullName>
    </submittedName>
</protein>
<dbReference type="OrthoDB" id="4534830at2"/>
<name>A0A3A4KHD4_9NOCA</name>
<feature type="compositionally biased region" description="Polar residues" evidence="1">
    <location>
        <begin position="733"/>
        <end position="749"/>
    </location>
</feature>
<dbReference type="AlphaFoldDB" id="A0A3A4KHD4"/>
<accession>A0A3A4KHD4</accession>
<dbReference type="Proteomes" id="UP000266677">
    <property type="component" value="Unassembled WGS sequence"/>
</dbReference>
<feature type="compositionally biased region" description="Polar residues" evidence="1">
    <location>
        <begin position="191"/>
        <end position="205"/>
    </location>
</feature>
<feature type="compositionally biased region" description="Basic and acidic residues" evidence="1">
    <location>
        <begin position="569"/>
        <end position="581"/>
    </location>
</feature>
<evidence type="ECO:0000313" key="2">
    <source>
        <dbReference type="EMBL" id="RJO72952.1"/>
    </source>
</evidence>
<feature type="region of interest" description="Disordered" evidence="1">
    <location>
        <begin position="807"/>
        <end position="932"/>
    </location>
</feature>
<feature type="region of interest" description="Disordered" evidence="1">
    <location>
        <begin position="276"/>
        <end position="509"/>
    </location>
</feature>
<feature type="region of interest" description="Disordered" evidence="1">
    <location>
        <begin position="60"/>
        <end position="260"/>
    </location>
</feature>
<gene>
    <name evidence="2" type="ORF">D5S18_21965</name>
</gene>
<dbReference type="EMBL" id="QZFU01000024">
    <property type="protein sequence ID" value="RJO72952.1"/>
    <property type="molecule type" value="Genomic_DNA"/>
</dbReference>
<evidence type="ECO:0000313" key="3">
    <source>
        <dbReference type="Proteomes" id="UP000266677"/>
    </source>
</evidence>
<organism evidence="2 3">
    <name type="scientific">Nocardia panacis</name>
    <dbReference type="NCBI Taxonomy" id="2340916"/>
    <lineage>
        <taxon>Bacteria</taxon>
        <taxon>Bacillati</taxon>
        <taxon>Actinomycetota</taxon>
        <taxon>Actinomycetes</taxon>
        <taxon>Mycobacteriales</taxon>
        <taxon>Nocardiaceae</taxon>
        <taxon>Nocardia</taxon>
    </lineage>
</organism>
<feature type="compositionally biased region" description="Polar residues" evidence="1">
    <location>
        <begin position="379"/>
        <end position="388"/>
    </location>
</feature>
<feature type="compositionally biased region" description="Polar residues" evidence="1">
    <location>
        <begin position="551"/>
        <end position="560"/>
    </location>
</feature>
<comment type="caution">
    <text evidence="2">The sequence shown here is derived from an EMBL/GenBank/DDBJ whole genome shotgun (WGS) entry which is preliminary data.</text>
</comment>
<proteinExistence type="predicted"/>
<evidence type="ECO:0000256" key="1">
    <source>
        <dbReference type="SAM" id="MobiDB-lite"/>
    </source>
</evidence>
<feature type="region of interest" description="Disordered" evidence="1">
    <location>
        <begin position="944"/>
        <end position="980"/>
    </location>
</feature>
<reference evidence="2 3" key="1">
    <citation type="submission" date="2018-09" db="EMBL/GenBank/DDBJ databases">
        <title>YIM PH21274 draft genome.</title>
        <authorList>
            <person name="Miao C."/>
        </authorList>
    </citation>
    <scope>NUCLEOTIDE SEQUENCE [LARGE SCALE GENOMIC DNA]</scope>
    <source>
        <strain evidence="2 3">YIM PH 21724</strain>
    </source>
</reference>
<feature type="compositionally biased region" description="Polar residues" evidence="1">
    <location>
        <begin position="808"/>
        <end position="819"/>
    </location>
</feature>